<reference evidence="1 2" key="1">
    <citation type="journal article" date="2013" name="Front. Plant Sci.">
        <title>The Reference Genome of the Halophytic Plant Eutrema salsugineum.</title>
        <authorList>
            <person name="Yang R."/>
            <person name="Jarvis D.E."/>
            <person name="Chen H."/>
            <person name="Beilstein M.A."/>
            <person name="Grimwood J."/>
            <person name="Jenkins J."/>
            <person name="Shu S."/>
            <person name="Prochnik S."/>
            <person name="Xin M."/>
            <person name="Ma C."/>
            <person name="Schmutz J."/>
            <person name="Wing R.A."/>
            <person name="Mitchell-Olds T."/>
            <person name="Schumaker K.S."/>
            <person name="Wang X."/>
        </authorList>
    </citation>
    <scope>NUCLEOTIDE SEQUENCE [LARGE SCALE GENOMIC DNA]</scope>
</reference>
<sequence>MERERRNTSVSFVSSQIALGIKSSHFITNMRVVGVVSLIQQTFDLFLFSSFSFLEKHKNVLTLREKHFCNLRKC</sequence>
<evidence type="ECO:0000313" key="2">
    <source>
        <dbReference type="Proteomes" id="UP000030689"/>
    </source>
</evidence>
<dbReference type="EMBL" id="KI517683">
    <property type="protein sequence ID" value="ESQ34071.1"/>
    <property type="molecule type" value="Genomic_DNA"/>
</dbReference>
<evidence type="ECO:0000313" key="1">
    <source>
        <dbReference type="EMBL" id="ESQ34071.1"/>
    </source>
</evidence>
<dbReference type="Gramene" id="ESQ34071">
    <property type="protein sequence ID" value="ESQ34071"/>
    <property type="gene ID" value="EUTSA_v10009251mg"/>
</dbReference>
<dbReference type="AlphaFoldDB" id="V4MQU2"/>
<dbReference type="KEGG" id="eus:EUTSA_v10009251mg"/>
<proteinExistence type="predicted"/>
<keyword evidence="2" id="KW-1185">Reference proteome</keyword>
<organism evidence="1 2">
    <name type="scientific">Eutrema salsugineum</name>
    <name type="common">Saltwater cress</name>
    <name type="synonym">Sisymbrium salsugineum</name>
    <dbReference type="NCBI Taxonomy" id="72664"/>
    <lineage>
        <taxon>Eukaryota</taxon>
        <taxon>Viridiplantae</taxon>
        <taxon>Streptophyta</taxon>
        <taxon>Embryophyta</taxon>
        <taxon>Tracheophyta</taxon>
        <taxon>Spermatophyta</taxon>
        <taxon>Magnoliopsida</taxon>
        <taxon>eudicotyledons</taxon>
        <taxon>Gunneridae</taxon>
        <taxon>Pentapetalae</taxon>
        <taxon>rosids</taxon>
        <taxon>malvids</taxon>
        <taxon>Brassicales</taxon>
        <taxon>Brassicaceae</taxon>
        <taxon>Eutremeae</taxon>
        <taxon>Eutrema</taxon>
    </lineage>
</organism>
<accession>V4MQU2</accession>
<dbReference type="Proteomes" id="UP000030689">
    <property type="component" value="Unassembled WGS sequence"/>
</dbReference>
<gene>
    <name evidence="1" type="ORF">EUTSA_v10009251mg</name>
</gene>
<name>V4MQU2_EUTSA</name>
<protein>
    <submittedName>
        <fullName evidence="1">Uncharacterized protein</fullName>
    </submittedName>
</protein>